<evidence type="ECO:0000256" key="1">
    <source>
        <dbReference type="SAM" id="MobiDB-lite"/>
    </source>
</evidence>
<dbReference type="PANTHER" id="PTHR33132">
    <property type="entry name" value="OSJNBB0118P14.9 PROTEIN"/>
    <property type="match status" value="1"/>
</dbReference>
<comment type="caution">
    <text evidence="2">The sequence shown here is derived from an EMBL/GenBank/DDBJ whole genome shotgun (WGS) entry which is preliminary data.</text>
</comment>
<proteinExistence type="predicted"/>
<dbReference type="AlphaFoldDB" id="A0A540LPS4"/>
<organism evidence="2 3">
    <name type="scientific">Malus baccata</name>
    <name type="common">Siberian crab apple</name>
    <name type="synonym">Pyrus baccata</name>
    <dbReference type="NCBI Taxonomy" id="106549"/>
    <lineage>
        <taxon>Eukaryota</taxon>
        <taxon>Viridiplantae</taxon>
        <taxon>Streptophyta</taxon>
        <taxon>Embryophyta</taxon>
        <taxon>Tracheophyta</taxon>
        <taxon>Spermatophyta</taxon>
        <taxon>Magnoliopsida</taxon>
        <taxon>eudicotyledons</taxon>
        <taxon>Gunneridae</taxon>
        <taxon>Pentapetalae</taxon>
        <taxon>rosids</taxon>
        <taxon>fabids</taxon>
        <taxon>Rosales</taxon>
        <taxon>Rosaceae</taxon>
        <taxon>Amygdaloideae</taxon>
        <taxon>Maleae</taxon>
        <taxon>Malus</taxon>
    </lineage>
</organism>
<evidence type="ECO:0000313" key="3">
    <source>
        <dbReference type="Proteomes" id="UP000315295"/>
    </source>
</evidence>
<accession>A0A540LPS4</accession>
<reference evidence="2 3" key="1">
    <citation type="journal article" date="2019" name="G3 (Bethesda)">
        <title>Sequencing of a Wild Apple (Malus baccata) Genome Unravels the Differences Between Cultivated and Wild Apple Species Regarding Disease Resistance and Cold Tolerance.</title>
        <authorList>
            <person name="Chen X."/>
        </authorList>
    </citation>
    <scope>NUCLEOTIDE SEQUENCE [LARGE SCALE GENOMIC DNA]</scope>
    <source>
        <strain evidence="3">cv. Shandingzi</strain>
        <tissue evidence="2">Leaves</tissue>
    </source>
</reference>
<dbReference type="PANTHER" id="PTHR33132:SF142">
    <property type="entry name" value="SERINE-RICH PROTEIN-LIKE PROTEIN"/>
    <property type="match status" value="1"/>
</dbReference>
<keyword evidence="3" id="KW-1185">Reference proteome</keyword>
<dbReference type="EMBL" id="VIEB01000511">
    <property type="protein sequence ID" value="TQD88398.1"/>
    <property type="molecule type" value="Genomic_DNA"/>
</dbReference>
<dbReference type="STRING" id="106549.A0A540LPS4"/>
<feature type="region of interest" description="Disordered" evidence="1">
    <location>
        <begin position="1"/>
        <end position="25"/>
    </location>
</feature>
<evidence type="ECO:0000313" key="2">
    <source>
        <dbReference type="EMBL" id="TQD88398.1"/>
    </source>
</evidence>
<dbReference type="Proteomes" id="UP000315295">
    <property type="component" value="Unassembled WGS sequence"/>
</dbReference>
<feature type="compositionally biased region" description="Polar residues" evidence="1">
    <location>
        <begin position="9"/>
        <end position="25"/>
    </location>
</feature>
<sequence>MASKKATANPKSHTSIRTCSCSPTTHPGSFRCSLHRNSHKQVIICNDPAIVEKSGTIKGCLLLQINPSEHDPRRRRKFQARPTRFLLANE</sequence>
<protein>
    <submittedName>
        <fullName evidence="2">Uncharacterized protein</fullName>
    </submittedName>
</protein>
<name>A0A540LPS4_MALBA</name>
<gene>
    <name evidence="2" type="ORF">C1H46_026057</name>
</gene>